<accession>A0A7K0EQZ5</accession>
<dbReference type="RefSeq" id="WP_154177295.1">
    <property type="nucleotide sequence ID" value="NZ_WJXZ01000013.1"/>
</dbReference>
<proteinExistence type="predicted"/>
<reference evidence="1 2" key="1">
    <citation type="journal article" date="2018" name="Antonie Van Leeuwenhoek">
        <title>Larkinella terrae sp. nov., isolated from soil on Jeju Island, South Korea.</title>
        <authorList>
            <person name="Ten L.N."/>
            <person name="Jeon J."/>
            <person name="Park S.J."/>
            <person name="Park S."/>
            <person name="Lee S.Y."/>
            <person name="Kim M.K."/>
            <person name="Jung H.Y."/>
        </authorList>
    </citation>
    <scope>NUCLEOTIDE SEQUENCE [LARGE SCALE GENOMIC DNA]</scope>
    <source>
        <strain evidence="1 2">KCTC 52001</strain>
    </source>
</reference>
<dbReference type="AlphaFoldDB" id="A0A7K0EQZ5"/>
<keyword evidence="2" id="KW-1185">Reference proteome</keyword>
<protein>
    <submittedName>
        <fullName evidence="1">Uncharacterized protein</fullName>
    </submittedName>
</protein>
<sequence length="87" mass="9632">MLTLEEAYTDMLRSLIGLRKYVKIFYSTELHELLSLTSIITDLVPGPDGDSIVLVSGEVIPIARLVNVDGVYAPGQEDYTDCLVCRI</sequence>
<evidence type="ECO:0000313" key="2">
    <source>
        <dbReference type="Proteomes" id="UP000441754"/>
    </source>
</evidence>
<dbReference type="Proteomes" id="UP000441754">
    <property type="component" value="Unassembled WGS sequence"/>
</dbReference>
<organism evidence="1 2">
    <name type="scientific">Larkinella terrae</name>
    <dbReference type="NCBI Taxonomy" id="2025311"/>
    <lineage>
        <taxon>Bacteria</taxon>
        <taxon>Pseudomonadati</taxon>
        <taxon>Bacteroidota</taxon>
        <taxon>Cytophagia</taxon>
        <taxon>Cytophagales</taxon>
        <taxon>Spirosomataceae</taxon>
        <taxon>Larkinella</taxon>
    </lineage>
</organism>
<name>A0A7K0EQZ5_9BACT</name>
<comment type="caution">
    <text evidence="1">The sequence shown here is derived from an EMBL/GenBank/DDBJ whole genome shotgun (WGS) entry which is preliminary data.</text>
</comment>
<dbReference type="EMBL" id="WJXZ01000013">
    <property type="protein sequence ID" value="MRS63936.1"/>
    <property type="molecule type" value="Genomic_DNA"/>
</dbReference>
<gene>
    <name evidence="1" type="ORF">GJJ30_21735</name>
</gene>
<dbReference type="OrthoDB" id="5344363at2"/>
<evidence type="ECO:0000313" key="1">
    <source>
        <dbReference type="EMBL" id="MRS63936.1"/>
    </source>
</evidence>